<protein>
    <submittedName>
        <fullName evidence="1">Uncharacterized protein</fullName>
    </submittedName>
</protein>
<accession>A0ACB9QRM2</accession>
<evidence type="ECO:0000313" key="1">
    <source>
        <dbReference type="EMBL" id="KAI4368196.1"/>
    </source>
</evidence>
<evidence type="ECO:0000313" key="2">
    <source>
        <dbReference type="Proteomes" id="UP001057402"/>
    </source>
</evidence>
<dbReference type="Proteomes" id="UP001057402">
    <property type="component" value="Chromosome 5"/>
</dbReference>
<sequence length="88" mass="10315">MKNEAILIAKLKHRNVTRMLGFCLEDNEKILTCEYLPNKSLETFLFDESKKYVLDWRLRFNIITVVAQGTYVKEFEADDMAVCYGNSK</sequence>
<reference evidence="2" key="1">
    <citation type="journal article" date="2023" name="Front. Plant Sci.">
        <title>Chromosomal-level genome assembly of Melastoma candidum provides insights into trichome evolution.</title>
        <authorList>
            <person name="Zhong Y."/>
            <person name="Wu W."/>
            <person name="Sun C."/>
            <person name="Zou P."/>
            <person name="Liu Y."/>
            <person name="Dai S."/>
            <person name="Zhou R."/>
        </authorList>
    </citation>
    <scope>NUCLEOTIDE SEQUENCE [LARGE SCALE GENOMIC DNA]</scope>
</reference>
<comment type="caution">
    <text evidence="1">The sequence shown here is derived from an EMBL/GenBank/DDBJ whole genome shotgun (WGS) entry which is preliminary data.</text>
</comment>
<dbReference type="EMBL" id="CM042884">
    <property type="protein sequence ID" value="KAI4368196.1"/>
    <property type="molecule type" value="Genomic_DNA"/>
</dbReference>
<gene>
    <name evidence="1" type="ORF">MLD38_016782</name>
</gene>
<organism evidence="1 2">
    <name type="scientific">Melastoma candidum</name>
    <dbReference type="NCBI Taxonomy" id="119954"/>
    <lineage>
        <taxon>Eukaryota</taxon>
        <taxon>Viridiplantae</taxon>
        <taxon>Streptophyta</taxon>
        <taxon>Embryophyta</taxon>
        <taxon>Tracheophyta</taxon>
        <taxon>Spermatophyta</taxon>
        <taxon>Magnoliopsida</taxon>
        <taxon>eudicotyledons</taxon>
        <taxon>Gunneridae</taxon>
        <taxon>Pentapetalae</taxon>
        <taxon>rosids</taxon>
        <taxon>malvids</taxon>
        <taxon>Myrtales</taxon>
        <taxon>Melastomataceae</taxon>
        <taxon>Melastomatoideae</taxon>
        <taxon>Melastomateae</taxon>
        <taxon>Melastoma</taxon>
    </lineage>
</organism>
<name>A0ACB9QRM2_9MYRT</name>
<proteinExistence type="predicted"/>
<keyword evidence="2" id="KW-1185">Reference proteome</keyword>